<dbReference type="InterPro" id="IPR051805">
    <property type="entry name" value="Dehydratase_Activator_Redct"/>
</dbReference>
<dbReference type="InterPro" id="IPR010327">
    <property type="entry name" value="FldB/FldC_alpha/beta"/>
</dbReference>
<proteinExistence type="predicted"/>
<reference evidence="1" key="1">
    <citation type="journal article" date="2013" name="Environ. Microbiol.">
        <title>Microbiota from the distal guts of lean and obese adolescents exhibit partial functional redundancy besides clear differences in community structure.</title>
        <authorList>
            <person name="Ferrer M."/>
            <person name="Ruiz A."/>
            <person name="Lanza F."/>
            <person name="Haange S.B."/>
            <person name="Oberbach A."/>
            <person name="Till H."/>
            <person name="Bargiela R."/>
            <person name="Campoy C."/>
            <person name="Segura M.T."/>
            <person name="Richter M."/>
            <person name="von Bergen M."/>
            <person name="Seifert J."/>
            <person name="Suarez A."/>
        </authorList>
    </citation>
    <scope>NUCLEOTIDE SEQUENCE</scope>
</reference>
<dbReference type="Gene3D" id="3.40.50.11900">
    <property type="match status" value="1"/>
</dbReference>
<protein>
    <submittedName>
        <fullName evidence="1">Uncharacterized protein</fullName>
    </submittedName>
</protein>
<dbReference type="PANTHER" id="PTHR32329:SF2">
    <property type="entry name" value="BIFUNCTIONAL PROTEIN [INCLUDES 2-HYDROXYACYL-COA DEHYDRATASE (N-TER) AND ITS ACTIVATOR DOMAIN (C_TERM)"/>
    <property type="match status" value="1"/>
</dbReference>
<gene>
    <name evidence="1" type="ORF">OBE_17049</name>
</gene>
<accession>K1SCS0</accession>
<comment type="caution">
    <text evidence="1">The sequence shown here is derived from an EMBL/GenBank/DDBJ whole genome shotgun (WGS) entry which is preliminary data.</text>
</comment>
<dbReference type="Pfam" id="PF06050">
    <property type="entry name" value="HGD-D"/>
    <property type="match status" value="1"/>
</dbReference>
<name>K1SCS0_9ZZZZ</name>
<organism evidence="1">
    <name type="scientific">human gut metagenome</name>
    <dbReference type="NCBI Taxonomy" id="408170"/>
    <lineage>
        <taxon>unclassified sequences</taxon>
        <taxon>metagenomes</taxon>
        <taxon>organismal metagenomes</taxon>
    </lineage>
</organism>
<dbReference type="AlphaFoldDB" id="K1SCS0"/>
<dbReference type="PANTHER" id="PTHR32329">
    <property type="entry name" value="BIFUNCTIONAL PROTEIN [INCLUDES 2-HYDROXYACYL-COA DEHYDRATASE (N-TER) AND ITS ACTIVATOR DOMAIN (C_TERM)-RELATED"/>
    <property type="match status" value="1"/>
</dbReference>
<dbReference type="EMBL" id="AJWZ01011468">
    <property type="protein sequence ID" value="EKC45136.1"/>
    <property type="molecule type" value="Genomic_DNA"/>
</dbReference>
<sequence>MSKTIISFPKLGDYNIPLNFLFKHTTNCKIINSPEITKKTIELGSKYSPSDACLPFKYTLGNFIESLDMGANVLIQAGGGCRYRYYGEVQEQILKDLGYNFDLYQLSNSDKRSIKEIYELFKKLNSTLPYKRFIYYGYLTLKMIYYMDKIDEYIRKNIGFETKKNSFIVMKKRMLREFSKCQNLRQLKKSYFKYKRLFKKIETKKENVLRIGIIGELYTAMEPSSTYNLEYKLAQNNIEIKRFTNLSYLIWGKIINERKMYKTTKRYCKYNLGADGLDNVYRTIYLSKKKYDGIIHTKPFGCTPEITAIPIIQNVCRDYDMPILFFSFDEEQEDGGVNTRLEAFYDVLRYRKEKK</sequence>
<evidence type="ECO:0000313" key="1">
    <source>
        <dbReference type="EMBL" id="EKC45136.1"/>
    </source>
</evidence>